<dbReference type="Proteomes" id="UP000886595">
    <property type="component" value="Unassembled WGS sequence"/>
</dbReference>
<accession>A0A8X8ATZ6</accession>
<sequence length="140" mass="15117">MSTLGTNLKTKTTTSVDEESDDDWACEGDTRVEVDEDEISDHGCDENTRMSTIFSLKKKRSAILTRPPTMLPVLRRRFSLRASSSITIGAAGSVAEPSPSGAGSPLSPASVADPSPWFRRLLQRLHFGYVGDSSASVDVK</sequence>
<feature type="compositionally biased region" description="Acidic residues" evidence="1">
    <location>
        <begin position="16"/>
        <end position="26"/>
    </location>
</feature>
<feature type="region of interest" description="Disordered" evidence="1">
    <location>
        <begin position="1"/>
        <end position="30"/>
    </location>
</feature>
<dbReference type="EMBL" id="JAAMPC010000005">
    <property type="protein sequence ID" value="KAG2311393.1"/>
    <property type="molecule type" value="Genomic_DNA"/>
</dbReference>
<protein>
    <submittedName>
        <fullName evidence="2">Uncharacterized protein</fullName>
    </submittedName>
</protein>
<evidence type="ECO:0000313" key="3">
    <source>
        <dbReference type="Proteomes" id="UP000886595"/>
    </source>
</evidence>
<gene>
    <name evidence="2" type="ORF">Bca52824_022950</name>
</gene>
<organism evidence="2 3">
    <name type="scientific">Brassica carinata</name>
    <name type="common">Ethiopian mustard</name>
    <name type="synonym">Abyssinian cabbage</name>
    <dbReference type="NCBI Taxonomy" id="52824"/>
    <lineage>
        <taxon>Eukaryota</taxon>
        <taxon>Viridiplantae</taxon>
        <taxon>Streptophyta</taxon>
        <taxon>Embryophyta</taxon>
        <taxon>Tracheophyta</taxon>
        <taxon>Spermatophyta</taxon>
        <taxon>Magnoliopsida</taxon>
        <taxon>eudicotyledons</taxon>
        <taxon>Gunneridae</taxon>
        <taxon>Pentapetalae</taxon>
        <taxon>rosids</taxon>
        <taxon>malvids</taxon>
        <taxon>Brassicales</taxon>
        <taxon>Brassicaceae</taxon>
        <taxon>Brassiceae</taxon>
        <taxon>Brassica</taxon>
    </lineage>
</organism>
<evidence type="ECO:0000256" key="1">
    <source>
        <dbReference type="SAM" id="MobiDB-lite"/>
    </source>
</evidence>
<evidence type="ECO:0000313" key="2">
    <source>
        <dbReference type="EMBL" id="KAG2311393.1"/>
    </source>
</evidence>
<comment type="caution">
    <text evidence="2">The sequence shown here is derived from an EMBL/GenBank/DDBJ whole genome shotgun (WGS) entry which is preliminary data.</text>
</comment>
<name>A0A8X8ATZ6_BRACI</name>
<dbReference type="AlphaFoldDB" id="A0A8X8ATZ6"/>
<feature type="region of interest" description="Disordered" evidence="1">
    <location>
        <begin position="90"/>
        <end position="111"/>
    </location>
</feature>
<feature type="compositionally biased region" description="Low complexity" evidence="1">
    <location>
        <begin position="1"/>
        <end position="15"/>
    </location>
</feature>
<reference evidence="2 3" key="1">
    <citation type="submission" date="2020-02" db="EMBL/GenBank/DDBJ databases">
        <authorList>
            <person name="Ma Q."/>
            <person name="Huang Y."/>
            <person name="Song X."/>
            <person name="Pei D."/>
        </authorList>
    </citation>
    <scope>NUCLEOTIDE SEQUENCE [LARGE SCALE GENOMIC DNA]</scope>
    <source>
        <strain evidence="2">Sxm20200214</strain>
        <tissue evidence="2">Leaf</tissue>
    </source>
</reference>
<proteinExistence type="predicted"/>
<keyword evidence="3" id="KW-1185">Reference proteome</keyword>